<dbReference type="RefSeq" id="WP_089063423.1">
    <property type="nucleotide sequence ID" value="NZ_CP022315.1"/>
</dbReference>
<dbReference type="KEGG" id="vil:CFK37_19430"/>
<evidence type="ECO:0000313" key="3">
    <source>
        <dbReference type="Proteomes" id="UP000198312"/>
    </source>
</evidence>
<proteinExistence type="predicted"/>
<organism evidence="2 3">
    <name type="scientific">Virgibacillus phasianinus</name>
    <dbReference type="NCBI Taxonomy" id="2017483"/>
    <lineage>
        <taxon>Bacteria</taxon>
        <taxon>Bacillati</taxon>
        <taxon>Bacillota</taxon>
        <taxon>Bacilli</taxon>
        <taxon>Bacillales</taxon>
        <taxon>Bacillaceae</taxon>
        <taxon>Virgibacillus</taxon>
    </lineage>
</organism>
<dbReference type="PROSITE" id="PS51257">
    <property type="entry name" value="PROKAR_LIPOPROTEIN"/>
    <property type="match status" value="1"/>
</dbReference>
<evidence type="ECO:0000256" key="1">
    <source>
        <dbReference type="SAM" id="SignalP"/>
    </source>
</evidence>
<evidence type="ECO:0008006" key="4">
    <source>
        <dbReference type="Google" id="ProtNLM"/>
    </source>
</evidence>
<feature type="signal peptide" evidence="1">
    <location>
        <begin position="1"/>
        <end position="20"/>
    </location>
</feature>
<sequence length="121" mass="13611">MSRKKVIIFLLVLSILSACSTEPQSFVGESDHWKAELNTDEGEKGDKVDFVLKFNGSDGKSVSSVNYNVSGTSFELNSRDGKLNEEGVLRFEWPETNVEEDNQIVCTVEWDGQTEEFLLNK</sequence>
<reference evidence="2 3" key="1">
    <citation type="submission" date="2017-07" db="EMBL/GenBank/DDBJ databases">
        <title>Virgibacillus sp. LM2416.</title>
        <authorList>
            <person name="Tak E.J."/>
            <person name="Bae J.-W."/>
        </authorList>
    </citation>
    <scope>NUCLEOTIDE SEQUENCE [LARGE SCALE GENOMIC DNA]</scope>
    <source>
        <strain evidence="2 3">LM2416</strain>
    </source>
</reference>
<keyword evidence="3" id="KW-1185">Reference proteome</keyword>
<protein>
    <recommendedName>
        <fullName evidence="4">Lipoprotein</fullName>
    </recommendedName>
</protein>
<feature type="chain" id="PRO_5038411446" description="Lipoprotein" evidence="1">
    <location>
        <begin position="21"/>
        <end position="121"/>
    </location>
</feature>
<dbReference type="OrthoDB" id="2989717at2"/>
<name>A0A220U802_9BACI</name>
<dbReference type="AlphaFoldDB" id="A0A220U802"/>
<accession>A0A220U802</accession>
<dbReference type="Proteomes" id="UP000198312">
    <property type="component" value="Chromosome"/>
</dbReference>
<keyword evidence="1" id="KW-0732">Signal</keyword>
<dbReference type="EMBL" id="CP022315">
    <property type="protein sequence ID" value="ASK64165.1"/>
    <property type="molecule type" value="Genomic_DNA"/>
</dbReference>
<gene>
    <name evidence="2" type="ORF">CFK37_19430</name>
</gene>
<evidence type="ECO:0000313" key="2">
    <source>
        <dbReference type="EMBL" id="ASK64165.1"/>
    </source>
</evidence>